<dbReference type="RefSeq" id="XP_066663398.1">
    <property type="nucleotide sequence ID" value="XM_066817706.1"/>
</dbReference>
<organism evidence="1 2">
    <name type="scientific">Apiospora hydei</name>
    <dbReference type="NCBI Taxonomy" id="1337664"/>
    <lineage>
        <taxon>Eukaryota</taxon>
        <taxon>Fungi</taxon>
        <taxon>Dikarya</taxon>
        <taxon>Ascomycota</taxon>
        <taxon>Pezizomycotina</taxon>
        <taxon>Sordariomycetes</taxon>
        <taxon>Xylariomycetidae</taxon>
        <taxon>Amphisphaeriales</taxon>
        <taxon>Apiosporaceae</taxon>
        <taxon>Apiospora</taxon>
    </lineage>
</organism>
<sequence length="104" mass="11596">MTLAAQVGCRFVGGRERVGFPWPGAERGGRRRCDHGRVAGSGGGVESASSVAGRLDGDERVRIRNEGRERRVRLLLAGRRVMEATQMLCCYIISRLSLYDWCWI</sequence>
<protein>
    <submittedName>
        <fullName evidence="1">Uncharacterized protein</fullName>
    </submittedName>
</protein>
<proteinExistence type="predicted"/>
<accession>A0ABR1V635</accession>
<evidence type="ECO:0000313" key="1">
    <source>
        <dbReference type="EMBL" id="KAK8066645.1"/>
    </source>
</evidence>
<dbReference type="GeneID" id="92050766"/>
<gene>
    <name evidence="1" type="ORF">PG997_013392</name>
</gene>
<dbReference type="Proteomes" id="UP001433268">
    <property type="component" value="Unassembled WGS sequence"/>
</dbReference>
<evidence type="ECO:0000313" key="2">
    <source>
        <dbReference type="Proteomes" id="UP001433268"/>
    </source>
</evidence>
<name>A0ABR1V635_9PEZI</name>
<dbReference type="EMBL" id="JAQQWN010000009">
    <property type="protein sequence ID" value="KAK8066645.1"/>
    <property type="molecule type" value="Genomic_DNA"/>
</dbReference>
<reference evidence="1 2" key="1">
    <citation type="submission" date="2023-01" db="EMBL/GenBank/DDBJ databases">
        <title>Analysis of 21 Apiospora genomes using comparative genomics revels a genus with tremendous synthesis potential of carbohydrate active enzymes and secondary metabolites.</title>
        <authorList>
            <person name="Sorensen T."/>
        </authorList>
    </citation>
    <scope>NUCLEOTIDE SEQUENCE [LARGE SCALE GENOMIC DNA]</scope>
    <source>
        <strain evidence="1 2">CBS 114990</strain>
    </source>
</reference>
<keyword evidence="2" id="KW-1185">Reference proteome</keyword>
<comment type="caution">
    <text evidence="1">The sequence shown here is derived from an EMBL/GenBank/DDBJ whole genome shotgun (WGS) entry which is preliminary data.</text>
</comment>